<feature type="transmembrane region" description="Helical" evidence="1">
    <location>
        <begin position="243"/>
        <end position="264"/>
    </location>
</feature>
<feature type="transmembrane region" description="Helical" evidence="1">
    <location>
        <begin position="185"/>
        <end position="201"/>
    </location>
</feature>
<organism evidence="2 3">
    <name type="scientific">Prosthecobacter debontii</name>
    <dbReference type="NCBI Taxonomy" id="48467"/>
    <lineage>
        <taxon>Bacteria</taxon>
        <taxon>Pseudomonadati</taxon>
        <taxon>Verrucomicrobiota</taxon>
        <taxon>Verrucomicrobiia</taxon>
        <taxon>Verrucomicrobiales</taxon>
        <taxon>Verrucomicrobiaceae</taxon>
        <taxon>Prosthecobacter</taxon>
    </lineage>
</organism>
<proteinExistence type="predicted"/>
<dbReference type="EMBL" id="FUYE01000015">
    <property type="protein sequence ID" value="SKB03517.1"/>
    <property type="molecule type" value="Genomic_DNA"/>
</dbReference>
<feature type="transmembrane region" description="Helical" evidence="1">
    <location>
        <begin position="155"/>
        <end position="173"/>
    </location>
</feature>
<keyword evidence="1" id="KW-0812">Transmembrane</keyword>
<dbReference type="Proteomes" id="UP000190774">
    <property type="component" value="Unassembled WGS sequence"/>
</dbReference>
<evidence type="ECO:0000256" key="1">
    <source>
        <dbReference type="SAM" id="Phobius"/>
    </source>
</evidence>
<gene>
    <name evidence="2" type="ORF">SAMN02745166_03830</name>
</gene>
<feature type="transmembrane region" description="Helical" evidence="1">
    <location>
        <begin position="103"/>
        <end position="123"/>
    </location>
</feature>
<keyword evidence="1" id="KW-0472">Membrane</keyword>
<feature type="transmembrane region" description="Helical" evidence="1">
    <location>
        <begin position="130"/>
        <end position="149"/>
    </location>
</feature>
<keyword evidence="3" id="KW-1185">Reference proteome</keyword>
<dbReference type="AlphaFoldDB" id="A0A1T4YNV9"/>
<feature type="transmembrane region" description="Helical" evidence="1">
    <location>
        <begin position="77"/>
        <end position="97"/>
    </location>
</feature>
<feature type="transmembrane region" description="Helical" evidence="1">
    <location>
        <begin position="213"/>
        <end position="231"/>
    </location>
</feature>
<feature type="transmembrane region" description="Helical" evidence="1">
    <location>
        <begin position="270"/>
        <end position="288"/>
    </location>
</feature>
<name>A0A1T4YNV9_9BACT</name>
<evidence type="ECO:0000313" key="3">
    <source>
        <dbReference type="Proteomes" id="UP000190774"/>
    </source>
</evidence>
<accession>A0A1T4YNV9</accession>
<evidence type="ECO:0000313" key="2">
    <source>
        <dbReference type="EMBL" id="SKB03517.1"/>
    </source>
</evidence>
<dbReference type="STRING" id="48467.SAMN02745166_03830"/>
<protein>
    <submittedName>
        <fullName evidence="2">Uncharacterized protein</fullName>
    </submittedName>
</protein>
<feature type="transmembrane region" description="Helical" evidence="1">
    <location>
        <begin position="300"/>
        <end position="319"/>
    </location>
</feature>
<keyword evidence="1" id="KW-1133">Transmembrane helix</keyword>
<dbReference type="OrthoDB" id="188122at2"/>
<dbReference type="RefSeq" id="WP_139373364.1">
    <property type="nucleotide sequence ID" value="NZ_FUYE01000015.1"/>
</dbReference>
<reference evidence="3" key="1">
    <citation type="submission" date="2017-02" db="EMBL/GenBank/DDBJ databases">
        <authorList>
            <person name="Varghese N."/>
            <person name="Submissions S."/>
        </authorList>
    </citation>
    <scope>NUCLEOTIDE SEQUENCE [LARGE SCALE GENOMIC DNA]</scope>
    <source>
        <strain evidence="3">ATCC 700200</strain>
    </source>
</reference>
<sequence length="329" mass="36243">MPFWLWPHVLSLEAPLVAVLWLLGISRLDHLQIMPGVVPGLGFSVWFIYLADRVLDTFGVPESALSLRHRFYRRWRWALVFIVMPAVAVYLAWLGLWVVPARLLTNSVLQLFPIGVYLILYSVASSQVRLRLLQAGLVLLLFAINALPFQENLKLVLSLIIAGAAVLLMTLRLHEQIERFFRKEVAAGILFALGCTTWSRFHDFGSTSVESWAAVLLLALLFTCNLALITAREAGPRADLRAHGTLISSLVIVAFTLIAVPLGYVPANLLPLSSAVAVGLLGLKILWFNRQRLSAEAFRVWADVVVALPALATLVWPTSSAGGSAPCCM</sequence>